<keyword evidence="2" id="KW-1185">Reference proteome</keyword>
<organism evidence="1 2">
    <name type="scientific">Phaeosphaeria nodorum (strain SN15 / ATCC MYA-4574 / FGSC 10173)</name>
    <name type="common">Glume blotch fungus</name>
    <name type="synonym">Parastagonospora nodorum</name>
    <dbReference type="NCBI Taxonomy" id="321614"/>
    <lineage>
        <taxon>Eukaryota</taxon>
        <taxon>Fungi</taxon>
        <taxon>Dikarya</taxon>
        <taxon>Ascomycota</taxon>
        <taxon>Pezizomycotina</taxon>
        <taxon>Dothideomycetes</taxon>
        <taxon>Pleosporomycetidae</taxon>
        <taxon>Pleosporales</taxon>
        <taxon>Pleosporineae</taxon>
        <taxon>Phaeosphaeriaceae</taxon>
        <taxon>Parastagonospora</taxon>
    </lineage>
</organism>
<protein>
    <recommendedName>
        <fullName evidence="3">F-box domain-containing protein</fullName>
    </recommendedName>
</protein>
<dbReference type="KEGG" id="pno:SNOG_08580"/>
<reference evidence="2" key="1">
    <citation type="journal article" date="2021" name="BMC Genomics">
        <title>Chromosome-level genome assembly and manually-curated proteome of model necrotroph Parastagonospora nodorum Sn15 reveals a genome-wide trove of candidate effector homologs, and redundancy of virulence-related functions within an accessory chromosome.</title>
        <authorList>
            <person name="Bertazzoni S."/>
            <person name="Jones D.A.B."/>
            <person name="Phan H.T."/>
            <person name="Tan K.-C."/>
            <person name="Hane J.K."/>
        </authorList>
    </citation>
    <scope>NUCLEOTIDE SEQUENCE [LARGE SCALE GENOMIC DNA]</scope>
    <source>
        <strain evidence="2">SN15 / ATCC MYA-4574 / FGSC 10173)</strain>
    </source>
</reference>
<evidence type="ECO:0000313" key="2">
    <source>
        <dbReference type="Proteomes" id="UP000663193"/>
    </source>
</evidence>
<accession>A0A7U2I0Q9</accession>
<dbReference type="OMA" id="LEEAIWI"/>
<name>A0A7U2I0Q9_PHANO</name>
<dbReference type="VEuPathDB" id="FungiDB:JI435_085800"/>
<dbReference type="OrthoDB" id="5422579at2759"/>
<gene>
    <name evidence="1" type="ORF">JI435_085800</name>
</gene>
<dbReference type="RefSeq" id="XP_001798889.1">
    <property type="nucleotide sequence ID" value="XM_001798837.1"/>
</dbReference>
<evidence type="ECO:0000313" key="1">
    <source>
        <dbReference type="EMBL" id="QRC97648.1"/>
    </source>
</evidence>
<dbReference type="Proteomes" id="UP000663193">
    <property type="component" value="Chromosome 7"/>
</dbReference>
<evidence type="ECO:0008006" key="3">
    <source>
        <dbReference type="Google" id="ProtNLM"/>
    </source>
</evidence>
<dbReference type="EMBL" id="CP069029">
    <property type="protein sequence ID" value="QRC97648.1"/>
    <property type="molecule type" value="Genomic_DNA"/>
</dbReference>
<sequence>MATRAGVNKRRISQVMTNVNDIPSLSFMEDLFGEEFPEAFGTGEMKKRKTILDLPAELLAIICEELSRPDIKRLRLANTYMARNVDLRIDRVFISPNRANLQCLRKIMDHPRYRLDVLEVVWDDAQLDEYPDLESFCKAIEADEKDQRRETEKMLKELILFNCEDRGQYMAHEHDGYFDEDGKLTEMASEILLRYDNQSARHVIGRHAGAVSVDESYERYQELYEEEQEAMERGYDAAALRHVLESCPKLERIVLTSEVWRPWHLQPVYHTPFHRSLPPGFRKPSVWPWLGYRPHSTSSQTAHRNDTMSRKIQDPKASLPHEFRGYSTIISSLLTAPNPTISDFIIYTGHEAIGISHQLFAAPNLDLTNTMLMARSIPLKRLQLTLNSHGSHLERNNTAHYLRSPHLHAFLSALTHLEHLDLAPNCSTRRSDVPDVIDTVFGPGISIPAALLPRLKTFALRNALLSASSLLSLLTPQTSSQHITLDNIRFSDGAFPDFARSLWMHYDRHVDVSRPVYELVVCERWGRKTRLCEEFCAWLYAGEIGDESVFGEGVGWVMDDRDERVCVGKGEWVRRMGWVG</sequence>
<proteinExistence type="predicted"/>
<dbReference type="AlphaFoldDB" id="A0A7U2I0Q9"/>